<dbReference type="PROSITE" id="PS50878">
    <property type="entry name" value="RT_POL"/>
    <property type="match status" value="1"/>
</dbReference>
<gene>
    <name evidence="2" type="ORF">EVAR_48112_1</name>
</gene>
<keyword evidence="3" id="KW-1185">Reference proteome</keyword>
<evidence type="ECO:0000313" key="2">
    <source>
        <dbReference type="EMBL" id="GBP63853.1"/>
    </source>
</evidence>
<sequence length="471" mass="54703">MGFSEMRRPGEWIEEMNDYIMFYKGEHTGQKGVGLATIPEVTKAKENKVDEVPEILASEVIKAIKFQKLKKAPGPDKIPNKMIKGTLEETSPVLAKLFNKILQTREIPEEWTECHIILLHKKDLRDEIEDYRPISLITNMCKVFAKVILEGISSILSESQPVEEAGSRKDFSTIDHIHTIKQLIQMYNKCNKQIYLAFIDYSKEFDSLRHQYIWRSLEQQGVQNYIEILKSIYKSSKVSIKLESTGESFPIKKGVCQGDPLSPTLFNAVLEYIFRQLNWDHLGLNINGAHLNHLRFADDLVLLEGDLAAIEKMMQSLANKSREVGLKINANKTKLMTNSRETDVMLDGNKIEYVKEYIYLEQIISPSDEMTKLINRRIAQGWRKYWSLKEIVKSKDLGNHIKKETFETCFLPVFNYGCEIWSITLHHRERLAKCQRAMERSMLGLKTKDRIDIRTRTQLTDILTRIDVQKW</sequence>
<proteinExistence type="predicted"/>
<feature type="domain" description="Reverse transcriptase" evidence="1">
    <location>
        <begin position="100"/>
        <end position="351"/>
    </location>
</feature>
<dbReference type="GO" id="GO:0071897">
    <property type="term" value="P:DNA biosynthetic process"/>
    <property type="evidence" value="ECO:0007669"/>
    <property type="project" value="UniProtKB-ARBA"/>
</dbReference>
<dbReference type="PANTHER" id="PTHR47027:SF20">
    <property type="entry name" value="REVERSE TRANSCRIPTASE-LIKE PROTEIN WITH RNA-DIRECTED DNA POLYMERASE DOMAIN"/>
    <property type="match status" value="1"/>
</dbReference>
<dbReference type="InterPro" id="IPR043502">
    <property type="entry name" value="DNA/RNA_pol_sf"/>
</dbReference>
<dbReference type="InterPro" id="IPR000477">
    <property type="entry name" value="RT_dom"/>
</dbReference>
<dbReference type="CDD" id="cd01650">
    <property type="entry name" value="RT_nLTR_like"/>
    <property type="match status" value="1"/>
</dbReference>
<dbReference type="AlphaFoldDB" id="A0A4C1XL32"/>
<reference evidence="2 3" key="1">
    <citation type="journal article" date="2019" name="Commun. Biol.">
        <title>The bagworm genome reveals a unique fibroin gene that provides high tensile strength.</title>
        <authorList>
            <person name="Kono N."/>
            <person name="Nakamura H."/>
            <person name="Ohtoshi R."/>
            <person name="Tomita M."/>
            <person name="Numata K."/>
            <person name="Arakawa K."/>
        </authorList>
    </citation>
    <scope>NUCLEOTIDE SEQUENCE [LARGE SCALE GENOMIC DNA]</scope>
</reference>
<dbReference type="Proteomes" id="UP000299102">
    <property type="component" value="Unassembled WGS sequence"/>
</dbReference>
<dbReference type="Pfam" id="PF00078">
    <property type="entry name" value="RVT_1"/>
    <property type="match status" value="1"/>
</dbReference>
<dbReference type="Gene3D" id="3.30.70.270">
    <property type="match status" value="1"/>
</dbReference>
<dbReference type="InterPro" id="IPR043128">
    <property type="entry name" value="Rev_trsase/Diguanyl_cyclase"/>
</dbReference>
<evidence type="ECO:0000313" key="3">
    <source>
        <dbReference type="Proteomes" id="UP000299102"/>
    </source>
</evidence>
<dbReference type="EMBL" id="BGZK01000881">
    <property type="protein sequence ID" value="GBP63853.1"/>
    <property type="molecule type" value="Genomic_DNA"/>
</dbReference>
<protein>
    <submittedName>
        <fullName evidence="2">LINE-1 retrotransposable element ORF2 protein</fullName>
    </submittedName>
</protein>
<dbReference type="PANTHER" id="PTHR47027">
    <property type="entry name" value="REVERSE TRANSCRIPTASE DOMAIN-CONTAINING PROTEIN"/>
    <property type="match status" value="1"/>
</dbReference>
<evidence type="ECO:0000259" key="1">
    <source>
        <dbReference type="PROSITE" id="PS50878"/>
    </source>
</evidence>
<dbReference type="OrthoDB" id="410104at2759"/>
<accession>A0A4C1XL32</accession>
<name>A0A4C1XL32_EUMVA</name>
<comment type="caution">
    <text evidence="2">The sequence shown here is derived from an EMBL/GenBank/DDBJ whole genome shotgun (WGS) entry which is preliminary data.</text>
</comment>
<organism evidence="2 3">
    <name type="scientific">Eumeta variegata</name>
    <name type="common">Bagworm moth</name>
    <name type="synonym">Eumeta japonica</name>
    <dbReference type="NCBI Taxonomy" id="151549"/>
    <lineage>
        <taxon>Eukaryota</taxon>
        <taxon>Metazoa</taxon>
        <taxon>Ecdysozoa</taxon>
        <taxon>Arthropoda</taxon>
        <taxon>Hexapoda</taxon>
        <taxon>Insecta</taxon>
        <taxon>Pterygota</taxon>
        <taxon>Neoptera</taxon>
        <taxon>Endopterygota</taxon>
        <taxon>Lepidoptera</taxon>
        <taxon>Glossata</taxon>
        <taxon>Ditrysia</taxon>
        <taxon>Tineoidea</taxon>
        <taxon>Psychidae</taxon>
        <taxon>Oiketicinae</taxon>
        <taxon>Eumeta</taxon>
    </lineage>
</organism>
<dbReference type="SUPFAM" id="SSF56672">
    <property type="entry name" value="DNA/RNA polymerases"/>
    <property type="match status" value="1"/>
</dbReference>